<dbReference type="InterPro" id="IPR003879">
    <property type="entry name" value="Butyrophylin_SPRY"/>
</dbReference>
<dbReference type="InterPro" id="IPR006574">
    <property type="entry name" value="PRY"/>
</dbReference>
<comment type="caution">
    <text evidence="3">The sequence shown here is derived from an EMBL/GenBank/DDBJ whole genome shotgun (WGS) entry which is preliminary data.</text>
</comment>
<gene>
    <name evidence="3" type="ORF">PLEPLA_LOCUS14896</name>
</gene>
<proteinExistence type="predicted"/>
<feature type="region of interest" description="Disordered" evidence="1">
    <location>
        <begin position="1"/>
        <end position="21"/>
    </location>
</feature>
<dbReference type="InterPro" id="IPR043136">
    <property type="entry name" value="B30.2/SPRY_sf"/>
</dbReference>
<dbReference type="Gene3D" id="2.60.120.920">
    <property type="match status" value="1"/>
</dbReference>
<evidence type="ECO:0000313" key="3">
    <source>
        <dbReference type="EMBL" id="CAB1426958.1"/>
    </source>
</evidence>
<dbReference type="PROSITE" id="PS50188">
    <property type="entry name" value="B302_SPRY"/>
    <property type="match status" value="1"/>
</dbReference>
<accession>A0A9N7UBF8</accession>
<dbReference type="Proteomes" id="UP001153269">
    <property type="component" value="Unassembled WGS sequence"/>
</dbReference>
<protein>
    <recommendedName>
        <fullName evidence="2">B30.2/SPRY domain-containing protein</fullName>
    </recommendedName>
</protein>
<feature type="domain" description="B30.2/SPRY" evidence="2">
    <location>
        <begin position="134"/>
        <end position="321"/>
    </location>
</feature>
<evidence type="ECO:0000256" key="1">
    <source>
        <dbReference type="SAM" id="MobiDB-lite"/>
    </source>
</evidence>
<dbReference type="SMART" id="SM00589">
    <property type="entry name" value="PRY"/>
    <property type="match status" value="1"/>
</dbReference>
<organism evidence="3 4">
    <name type="scientific">Pleuronectes platessa</name>
    <name type="common">European plaice</name>
    <dbReference type="NCBI Taxonomy" id="8262"/>
    <lineage>
        <taxon>Eukaryota</taxon>
        <taxon>Metazoa</taxon>
        <taxon>Chordata</taxon>
        <taxon>Craniata</taxon>
        <taxon>Vertebrata</taxon>
        <taxon>Euteleostomi</taxon>
        <taxon>Actinopterygii</taxon>
        <taxon>Neopterygii</taxon>
        <taxon>Teleostei</taxon>
        <taxon>Neoteleostei</taxon>
        <taxon>Acanthomorphata</taxon>
        <taxon>Carangaria</taxon>
        <taxon>Pleuronectiformes</taxon>
        <taxon>Pleuronectoidei</taxon>
        <taxon>Pleuronectidae</taxon>
        <taxon>Pleuronectes</taxon>
    </lineage>
</organism>
<dbReference type="PANTHER" id="PTHR24103">
    <property type="entry name" value="E3 UBIQUITIN-PROTEIN LIGASE TRIM"/>
    <property type="match status" value="1"/>
</dbReference>
<name>A0A9N7UBF8_PLEPL</name>
<dbReference type="InterPro" id="IPR050143">
    <property type="entry name" value="TRIM/RBCC"/>
</dbReference>
<evidence type="ECO:0000259" key="2">
    <source>
        <dbReference type="PROSITE" id="PS50188"/>
    </source>
</evidence>
<dbReference type="Pfam" id="PF13765">
    <property type="entry name" value="PRY"/>
    <property type="match status" value="1"/>
</dbReference>
<dbReference type="EMBL" id="CADEAL010000930">
    <property type="protein sequence ID" value="CAB1426958.1"/>
    <property type="molecule type" value="Genomic_DNA"/>
</dbReference>
<dbReference type="InterPro" id="IPR003877">
    <property type="entry name" value="SPRY_dom"/>
</dbReference>
<dbReference type="AlphaFoldDB" id="A0A9N7UBF8"/>
<sequence>MSREHKVHECGPLEEAAKEKKTEISTMLESVRKKLKTLNKTEEQWRETKSYIQTQALQNEKEEEVRTQVMWEKLENIRDQIRGVASIISDIEGALRGEDLKFLKDYKKTKKRVQCNIREPECIRDILINSAKHLGSLKFAVYKSMAELVEYVPITLDPNTAHSNLELSEELTCVQYSRRQLLPDNPERCTSRLCVLGAAGLASGKHSWTVQVGQSKEWYIGVVRESVQRKSTIFLNPAEGFWTSPPTKLVLKQRPERITVVLDCDKGKVVFINAADLTTIHTFKDRFTEKIFPYVSTGLYDEGKICSRLTICPLTITLNVE</sequence>
<dbReference type="CDD" id="cd12893">
    <property type="entry name" value="SPRY_PRY_TRIM35"/>
    <property type="match status" value="1"/>
</dbReference>
<dbReference type="FunFam" id="2.60.120.920:FF:000004">
    <property type="entry name" value="Butyrophilin subfamily 1 member A1"/>
    <property type="match status" value="1"/>
</dbReference>
<dbReference type="PRINTS" id="PR01407">
    <property type="entry name" value="BUTYPHLNCDUF"/>
</dbReference>
<keyword evidence="4" id="KW-1185">Reference proteome</keyword>
<dbReference type="InterPro" id="IPR013320">
    <property type="entry name" value="ConA-like_dom_sf"/>
</dbReference>
<evidence type="ECO:0000313" key="4">
    <source>
        <dbReference type="Proteomes" id="UP001153269"/>
    </source>
</evidence>
<dbReference type="SUPFAM" id="SSF49899">
    <property type="entry name" value="Concanavalin A-like lectins/glucanases"/>
    <property type="match status" value="1"/>
</dbReference>
<dbReference type="InterPro" id="IPR001870">
    <property type="entry name" value="B30.2/SPRY"/>
</dbReference>
<dbReference type="Pfam" id="PF00622">
    <property type="entry name" value="SPRY"/>
    <property type="match status" value="1"/>
</dbReference>
<dbReference type="SMART" id="SM00449">
    <property type="entry name" value="SPRY"/>
    <property type="match status" value="1"/>
</dbReference>
<reference evidence="3" key="1">
    <citation type="submission" date="2020-03" db="EMBL/GenBank/DDBJ databases">
        <authorList>
            <person name="Weist P."/>
        </authorList>
    </citation>
    <scope>NUCLEOTIDE SEQUENCE</scope>
</reference>